<keyword evidence="2" id="KW-1185">Reference proteome</keyword>
<dbReference type="Proteomes" id="UP000597444">
    <property type="component" value="Unassembled WGS sequence"/>
</dbReference>
<evidence type="ECO:0000313" key="1">
    <source>
        <dbReference type="EMBL" id="GHP00745.1"/>
    </source>
</evidence>
<evidence type="ECO:0000313" key="2">
    <source>
        <dbReference type="Proteomes" id="UP000597444"/>
    </source>
</evidence>
<comment type="caution">
    <text evidence="1">The sequence shown here is derived from an EMBL/GenBank/DDBJ whole genome shotgun (WGS) entry which is preliminary data.</text>
</comment>
<dbReference type="RefSeq" id="WP_220211331.1">
    <property type="nucleotide sequence ID" value="NZ_BNJK01000003.1"/>
</dbReference>
<proteinExistence type="predicted"/>
<reference evidence="1" key="1">
    <citation type="submission" date="2020-10" db="EMBL/GenBank/DDBJ databases">
        <title>Taxonomic study of unclassified bacteria belonging to the class Ktedonobacteria.</title>
        <authorList>
            <person name="Yabe S."/>
            <person name="Wang C.M."/>
            <person name="Zheng Y."/>
            <person name="Sakai Y."/>
            <person name="Cavaletti L."/>
            <person name="Monciardini P."/>
            <person name="Donadio S."/>
        </authorList>
    </citation>
    <scope>NUCLEOTIDE SEQUENCE</scope>
    <source>
        <strain evidence="1">ID150040</strain>
    </source>
</reference>
<organism evidence="1 2">
    <name type="scientific">Reticulibacter mediterranei</name>
    <dbReference type="NCBI Taxonomy" id="2778369"/>
    <lineage>
        <taxon>Bacteria</taxon>
        <taxon>Bacillati</taxon>
        <taxon>Chloroflexota</taxon>
        <taxon>Ktedonobacteria</taxon>
        <taxon>Ktedonobacterales</taxon>
        <taxon>Reticulibacteraceae</taxon>
        <taxon>Reticulibacter</taxon>
    </lineage>
</organism>
<dbReference type="AlphaFoldDB" id="A0A8J3IZB9"/>
<name>A0A8J3IZB9_9CHLR</name>
<dbReference type="EMBL" id="BNJK01000003">
    <property type="protein sequence ID" value="GHP00745.1"/>
    <property type="molecule type" value="Genomic_DNA"/>
</dbReference>
<accession>A0A8J3IZB9</accession>
<protein>
    <submittedName>
        <fullName evidence="1">Uncharacterized protein</fullName>
    </submittedName>
</protein>
<gene>
    <name evidence="1" type="ORF">KSF_107920</name>
</gene>
<sequence length="222" mass="24307">MLRTISVKKMLAIALLTVTLLLCVGSCAIGAIFIGSYNTLQGKENALTTEYLNMSQSLTDYFAKTKNALGVADRNADKLRDIFNAAMGSSGKDADFHNPNNVIYQKIQAAYPNVGNVTNAYEKVQSILISSYDDYSHSTKLLRDHVREYRSFIGSVPNSIVASLLGFPSDRLEVTVNNQTYHGNAALKQMEKVIQDNSAANSINTGTLQPIFETPTPTTPHH</sequence>